<gene>
    <name evidence="1" type="ORF">O3G_MSEX006433</name>
</gene>
<dbReference type="PANTHER" id="PTHR33050">
    <property type="entry name" value="REVERSE TRANSCRIPTASE DOMAIN-CONTAINING PROTEIN"/>
    <property type="match status" value="1"/>
</dbReference>
<sequence>MTIPPSLTPDLEWWTHAMRNPTSTIKLNKFKLEIYSDASTTGWGAACGEERASGMWTHIERSCHIHYLEILAAFFALKTFAKAYRNCQILLRIDNTTAISYINRMGGVQFPHLTNVTRKLWQWCEKQNIIVFASYIRSSDNNIADAESRRVHPDIEWELSDYAFQKIIKKFGIPDIDIFASRINKKCSKYISWHRDPDAYVIDAFTISWSAFYFYSFPPIAVILKALRKIINDNALKVLWWYHYGPHNHGIRYHEPFNI</sequence>
<dbReference type="EMBL" id="JH668384">
    <property type="protein sequence ID" value="KAG6450208.1"/>
    <property type="molecule type" value="Genomic_DNA"/>
</dbReference>
<evidence type="ECO:0000313" key="1">
    <source>
        <dbReference type="EMBL" id="KAG6450208.1"/>
    </source>
</evidence>
<protein>
    <recommendedName>
        <fullName evidence="3">RNase H type-1 domain-containing protein</fullName>
    </recommendedName>
</protein>
<dbReference type="CDD" id="cd09275">
    <property type="entry name" value="RNase_HI_RT_DIRS1"/>
    <property type="match status" value="1"/>
</dbReference>
<dbReference type="InterPro" id="IPR052055">
    <property type="entry name" value="Hepadnavirus_pol/RT"/>
</dbReference>
<proteinExistence type="predicted"/>
<accession>A0A921Z2H3</accession>
<name>A0A921Z2H3_MANSE</name>
<dbReference type="PANTHER" id="PTHR33050:SF7">
    <property type="entry name" value="RIBONUCLEASE H"/>
    <property type="match status" value="1"/>
</dbReference>
<comment type="caution">
    <text evidence="1">The sequence shown here is derived from an EMBL/GenBank/DDBJ whole genome shotgun (WGS) entry which is preliminary data.</text>
</comment>
<keyword evidence="2" id="KW-1185">Reference proteome</keyword>
<evidence type="ECO:0000313" key="2">
    <source>
        <dbReference type="Proteomes" id="UP000791440"/>
    </source>
</evidence>
<reference evidence="1" key="2">
    <citation type="submission" date="2020-12" db="EMBL/GenBank/DDBJ databases">
        <authorList>
            <person name="Kanost M."/>
        </authorList>
    </citation>
    <scope>NUCLEOTIDE SEQUENCE</scope>
</reference>
<evidence type="ECO:0008006" key="3">
    <source>
        <dbReference type="Google" id="ProtNLM"/>
    </source>
</evidence>
<dbReference type="Proteomes" id="UP000791440">
    <property type="component" value="Unassembled WGS sequence"/>
</dbReference>
<organism evidence="1 2">
    <name type="scientific">Manduca sexta</name>
    <name type="common">Tobacco hawkmoth</name>
    <name type="synonym">Tobacco hornworm</name>
    <dbReference type="NCBI Taxonomy" id="7130"/>
    <lineage>
        <taxon>Eukaryota</taxon>
        <taxon>Metazoa</taxon>
        <taxon>Ecdysozoa</taxon>
        <taxon>Arthropoda</taxon>
        <taxon>Hexapoda</taxon>
        <taxon>Insecta</taxon>
        <taxon>Pterygota</taxon>
        <taxon>Neoptera</taxon>
        <taxon>Endopterygota</taxon>
        <taxon>Lepidoptera</taxon>
        <taxon>Glossata</taxon>
        <taxon>Ditrysia</taxon>
        <taxon>Bombycoidea</taxon>
        <taxon>Sphingidae</taxon>
        <taxon>Sphinginae</taxon>
        <taxon>Sphingini</taxon>
        <taxon>Manduca</taxon>
    </lineage>
</organism>
<reference evidence="1" key="1">
    <citation type="journal article" date="2016" name="Insect Biochem. Mol. Biol.">
        <title>Multifaceted biological insights from a draft genome sequence of the tobacco hornworm moth, Manduca sexta.</title>
        <authorList>
            <person name="Kanost M.R."/>
            <person name="Arrese E.L."/>
            <person name="Cao X."/>
            <person name="Chen Y.R."/>
            <person name="Chellapilla S."/>
            <person name="Goldsmith M.R."/>
            <person name="Grosse-Wilde E."/>
            <person name="Heckel D.G."/>
            <person name="Herndon N."/>
            <person name="Jiang H."/>
            <person name="Papanicolaou A."/>
            <person name="Qu J."/>
            <person name="Soulages J.L."/>
            <person name="Vogel H."/>
            <person name="Walters J."/>
            <person name="Waterhouse R.M."/>
            <person name="Ahn S.J."/>
            <person name="Almeida F.C."/>
            <person name="An C."/>
            <person name="Aqrawi P."/>
            <person name="Bretschneider A."/>
            <person name="Bryant W.B."/>
            <person name="Bucks S."/>
            <person name="Chao H."/>
            <person name="Chevignon G."/>
            <person name="Christen J.M."/>
            <person name="Clarke D.F."/>
            <person name="Dittmer N.T."/>
            <person name="Ferguson L.C.F."/>
            <person name="Garavelou S."/>
            <person name="Gordon K.H.J."/>
            <person name="Gunaratna R.T."/>
            <person name="Han Y."/>
            <person name="Hauser F."/>
            <person name="He Y."/>
            <person name="Heidel-Fischer H."/>
            <person name="Hirsh A."/>
            <person name="Hu Y."/>
            <person name="Jiang H."/>
            <person name="Kalra D."/>
            <person name="Klinner C."/>
            <person name="Konig C."/>
            <person name="Kovar C."/>
            <person name="Kroll A.R."/>
            <person name="Kuwar S.S."/>
            <person name="Lee S.L."/>
            <person name="Lehman R."/>
            <person name="Li K."/>
            <person name="Li Z."/>
            <person name="Liang H."/>
            <person name="Lovelace S."/>
            <person name="Lu Z."/>
            <person name="Mansfield J.H."/>
            <person name="McCulloch K.J."/>
            <person name="Mathew T."/>
            <person name="Morton B."/>
            <person name="Muzny D.M."/>
            <person name="Neunemann D."/>
            <person name="Ongeri F."/>
            <person name="Pauchet Y."/>
            <person name="Pu L.L."/>
            <person name="Pyrousis I."/>
            <person name="Rao X.J."/>
            <person name="Redding A."/>
            <person name="Roesel C."/>
            <person name="Sanchez-Gracia A."/>
            <person name="Schaack S."/>
            <person name="Shukla A."/>
            <person name="Tetreau G."/>
            <person name="Wang Y."/>
            <person name="Xiong G.H."/>
            <person name="Traut W."/>
            <person name="Walsh T.K."/>
            <person name="Worley K.C."/>
            <person name="Wu D."/>
            <person name="Wu W."/>
            <person name="Wu Y.Q."/>
            <person name="Zhang X."/>
            <person name="Zou Z."/>
            <person name="Zucker H."/>
            <person name="Briscoe A.D."/>
            <person name="Burmester T."/>
            <person name="Clem R.J."/>
            <person name="Feyereisen R."/>
            <person name="Grimmelikhuijzen C.J.P."/>
            <person name="Hamodrakas S.J."/>
            <person name="Hansson B.S."/>
            <person name="Huguet E."/>
            <person name="Jermiin L.S."/>
            <person name="Lan Q."/>
            <person name="Lehman H.K."/>
            <person name="Lorenzen M."/>
            <person name="Merzendorfer H."/>
            <person name="Michalopoulos I."/>
            <person name="Morton D.B."/>
            <person name="Muthukrishnan S."/>
            <person name="Oakeshott J.G."/>
            <person name="Palmer W."/>
            <person name="Park Y."/>
            <person name="Passarelli A.L."/>
            <person name="Rozas J."/>
            <person name="Schwartz L.M."/>
            <person name="Smith W."/>
            <person name="Southgate A."/>
            <person name="Vilcinskas A."/>
            <person name="Vogt R."/>
            <person name="Wang P."/>
            <person name="Werren J."/>
            <person name="Yu X.Q."/>
            <person name="Zhou J.J."/>
            <person name="Brown S.J."/>
            <person name="Scherer S.E."/>
            <person name="Richards S."/>
            <person name="Blissard G.W."/>
        </authorList>
    </citation>
    <scope>NUCLEOTIDE SEQUENCE</scope>
</reference>
<dbReference type="AlphaFoldDB" id="A0A921Z2H3"/>